<comment type="similarity">
    <text evidence="1">Belongs to the peptidase S33 family.</text>
</comment>
<organism evidence="5 6">
    <name type="scientific">Actinoplanes couchii</name>
    <dbReference type="NCBI Taxonomy" id="403638"/>
    <lineage>
        <taxon>Bacteria</taxon>
        <taxon>Bacillati</taxon>
        <taxon>Actinomycetota</taxon>
        <taxon>Actinomycetes</taxon>
        <taxon>Micromonosporales</taxon>
        <taxon>Micromonosporaceae</taxon>
        <taxon>Actinoplanes</taxon>
    </lineage>
</organism>
<dbReference type="PRINTS" id="PR00412">
    <property type="entry name" value="EPOXHYDRLASE"/>
</dbReference>
<evidence type="ECO:0000256" key="1">
    <source>
        <dbReference type="ARBA" id="ARBA00010088"/>
    </source>
</evidence>
<evidence type="ECO:0000256" key="2">
    <source>
        <dbReference type="ARBA" id="ARBA00022797"/>
    </source>
</evidence>
<dbReference type="GO" id="GO:0016787">
    <property type="term" value="F:hydrolase activity"/>
    <property type="evidence" value="ECO:0007669"/>
    <property type="project" value="UniProtKB-KW"/>
</dbReference>
<gene>
    <name evidence="5" type="ORF">Aco03nite_046640</name>
</gene>
<dbReference type="PANTHER" id="PTHR21661">
    <property type="entry name" value="EPOXIDE HYDROLASE 1-RELATED"/>
    <property type="match status" value="1"/>
</dbReference>
<protein>
    <submittedName>
        <fullName evidence="5">Microsomal epoxide hydrolase</fullName>
    </submittedName>
</protein>
<accession>A0ABQ3XCM4</accession>
<dbReference type="EMBL" id="BOMG01000057">
    <property type="protein sequence ID" value="GID56260.1"/>
    <property type="molecule type" value="Genomic_DNA"/>
</dbReference>
<name>A0ABQ3XCM4_9ACTN</name>
<dbReference type="PANTHER" id="PTHR21661:SF35">
    <property type="entry name" value="EPOXIDE HYDROLASE"/>
    <property type="match status" value="1"/>
</dbReference>
<keyword evidence="3 5" id="KW-0378">Hydrolase</keyword>
<dbReference type="InterPro" id="IPR000639">
    <property type="entry name" value="Epox_hydrolase-like"/>
</dbReference>
<dbReference type="SUPFAM" id="SSF53474">
    <property type="entry name" value="alpha/beta-Hydrolases"/>
    <property type="match status" value="1"/>
</dbReference>
<evidence type="ECO:0000313" key="5">
    <source>
        <dbReference type="EMBL" id="GID56260.1"/>
    </source>
</evidence>
<dbReference type="PIRSF" id="PIRSF001112">
    <property type="entry name" value="Epoxide_hydrolase"/>
    <property type="match status" value="1"/>
</dbReference>
<evidence type="ECO:0000313" key="6">
    <source>
        <dbReference type="Proteomes" id="UP000612282"/>
    </source>
</evidence>
<dbReference type="InterPro" id="IPR016292">
    <property type="entry name" value="Epoxide_hydrolase"/>
</dbReference>
<reference evidence="5 6" key="1">
    <citation type="submission" date="2021-01" db="EMBL/GenBank/DDBJ databases">
        <title>Whole genome shotgun sequence of Actinoplanes couchii NBRC 106145.</title>
        <authorList>
            <person name="Komaki H."/>
            <person name="Tamura T."/>
        </authorList>
    </citation>
    <scope>NUCLEOTIDE SEQUENCE [LARGE SCALE GENOMIC DNA]</scope>
    <source>
        <strain evidence="5 6">NBRC 106145</strain>
    </source>
</reference>
<dbReference type="InterPro" id="IPR010497">
    <property type="entry name" value="Epoxide_hydro_N"/>
</dbReference>
<evidence type="ECO:0000256" key="3">
    <source>
        <dbReference type="ARBA" id="ARBA00022801"/>
    </source>
</evidence>
<dbReference type="Pfam" id="PF06441">
    <property type="entry name" value="EHN"/>
    <property type="match status" value="1"/>
</dbReference>
<proteinExistence type="inferred from homology"/>
<keyword evidence="2" id="KW-0058">Aromatic hydrocarbons catabolism</keyword>
<sequence>MPQSELDDLTDRLARTRWPAGAPGDYGITVDRVRALADHWLRFDWRAHEAELNTIPHATTVFDGDRIHFFHARSADPEALPLLLTHGWPGSTVEFLDVIGPLSERFHVVAPAIPGFGLSGPTTRPWGVQRVAGAWARLMTELGYQRFGAQGGDWGSGISRALGVLAPDRVVGVHVNYLPTPGTAEGLTTVEEARLAKTMRLAANRHPHQVLFGATPQTPAYALTDSPAGLLAFLAEKFDTWADPATPVPDDRIVANVAHHWLFRTAGTSARIVKESAPAGPQPPLPVPLGVAVLPGDIVQPIRPIAARTHDIHRWTEFPRGGHFPALEVPALFVDDVTTFFTGR</sequence>
<dbReference type="Gene3D" id="3.40.50.1820">
    <property type="entry name" value="alpha/beta hydrolase"/>
    <property type="match status" value="1"/>
</dbReference>
<dbReference type="InterPro" id="IPR029058">
    <property type="entry name" value="AB_hydrolase_fold"/>
</dbReference>
<comment type="caution">
    <text evidence="5">The sequence shown here is derived from an EMBL/GenBank/DDBJ whole genome shotgun (WGS) entry which is preliminary data.</text>
</comment>
<keyword evidence="6" id="KW-1185">Reference proteome</keyword>
<feature type="domain" description="Epoxide hydrolase N-terminal" evidence="4">
    <location>
        <begin position="1"/>
        <end position="95"/>
    </location>
</feature>
<dbReference type="Proteomes" id="UP000612282">
    <property type="component" value="Unassembled WGS sequence"/>
</dbReference>
<evidence type="ECO:0000259" key="4">
    <source>
        <dbReference type="Pfam" id="PF06441"/>
    </source>
</evidence>